<feature type="compositionally biased region" description="Low complexity" evidence="1">
    <location>
        <begin position="52"/>
        <end position="63"/>
    </location>
</feature>
<accession>A0A367V1Z5</accession>
<evidence type="ECO:0000313" key="3">
    <source>
        <dbReference type="Proteomes" id="UP000253061"/>
    </source>
</evidence>
<dbReference type="EMBL" id="JPWB01000012">
    <property type="protein sequence ID" value="RCK19204.1"/>
    <property type="molecule type" value="Genomic_DNA"/>
</dbReference>
<comment type="caution">
    <text evidence="2">The sequence shown here is derived from an EMBL/GenBank/DDBJ whole genome shotgun (WGS) entry which is preliminary data.</text>
</comment>
<name>A0A367V1Z5_9PROT</name>
<gene>
    <name evidence="2" type="ORF">TH6_19950</name>
</gene>
<dbReference type="AlphaFoldDB" id="A0A367V1Z5"/>
<feature type="compositionally biased region" description="Polar residues" evidence="1">
    <location>
        <begin position="90"/>
        <end position="106"/>
    </location>
</feature>
<organism evidence="2 3">
    <name type="scientific">Thalassospira profundimaris</name>
    <dbReference type="NCBI Taxonomy" id="502049"/>
    <lineage>
        <taxon>Bacteria</taxon>
        <taxon>Pseudomonadati</taxon>
        <taxon>Pseudomonadota</taxon>
        <taxon>Alphaproteobacteria</taxon>
        <taxon>Rhodospirillales</taxon>
        <taxon>Thalassospiraceae</taxon>
        <taxon>Thalassospira</taxon>
    </lineage>
</organism>
<evidence type="ECO:0000256" key="1">
    <source>
        <dbReference type="SAM" id="MobiDB-lite"/>
    </source>
</evidence>
<evidence type="ECO:0008006" key="4">
    <source>
        <dbReference type="Google" id="ProtNLM"/>
    </source>
</evidence>
<evidence type="ECO:0000313" key="2">
    <source>
        <dbReference type="EMBL" id="RCK19204.1"/>
    </source>
</evidence>
<dbReference type="Proteomes" id="UP000253061">
    <property type="component" value="Unassembled WGS sequence"/>
</dbReference>
<sequence>MIKHSKGHLIMSTSKGSKIAMAVAGLILVAGAATAIAMTQKDGGTSLPVIGSEDSASSENSKSLIPDSVEEIVPGMNNLENGDASKGVSDPTSTDSVLDEPVQTTE</sequence>
<feature type="region of interest" description="Disordered" evidence="1">
    <location>
        <begin position="43"/>
        <end position="106"/>
    </location>
</feature>
<reference evidence="2 3" key="1">
    <citation type="submission" date="2014-07" db="EMBL/GenBank/DDBJ databases">
        <title>Draft genome sequence of Thalassospira profundimaris R8-17.</title>
        <authorList>
            <person name="Lai Q."/>
            <person name="Shao Z."/>
        </authorList>
    </citation>
    <scope>NUCLEOTIDE SEQUENCE [LARGE SCALE GENOMIC DNA]</scope>
    <source>
        <strain evidence="2 3">R8-17</strain>
    </source>
</reference>
<proteinExistence type="predicted"/>
<protein>
    <recommendedName>
        <fullName evidence="4">Secreted protein</fullName>
    </recommendedName>
</protein>